<dbReference type="InterPro" id="IPR040085">
    <property type="entry name" value="MJ0674-like"/>
</dbReference>
<proteinExistence type="predicted"/>
<organism evidence="1 2">
    <name type="scientific">bacterium (Candidatus Ratteibacteria) CG01_land_8_20_14_3_00_40_19</name>
    <dbReference type="NCBI Taxonomy" id="2014290"/>
    <lineage>
        <taxon>Bacteria</taxon>
        <taxon>Candidatus Ratteibacteria</taxon>
    </lineage>
</organism>
<evidence type="ECO:0008006" key="3">
    <source>
        <dbReference type="Google" id="ProtNLM"/>
    </source>
</evidence>
<dbReference type="PANTHER" id="PTHR43075">
    <property type="entry name" value="FORMATE LYASE ACTIVATING ENZYME, PUTATIVE (AFU_ORTHOLOGUE AFUA_2G15630)-RELATED"/>
    <property type="match status" value="1"/>
</dbReference>
<evidence type="ECO:0000313" key="2">
    <source>
        <dbReference type="Proteomes" id="UP000228886"/>
    </source>
</evidence>
<dbReference type="EMBL" id="PETL01000337">
    <property type="protein sequence ID" value="PIV63511.1"/>
    <property type="molecule type" value="Genomic_DNA"/>
</dbReference>
<sequence>MYPRYLPLYQNGILSKRVEESYHILESCHLCPRDCSVNRLKEKKGIAKKGLLIRHLILPNSLVKSENVLKFIAKEISKNTYIALMTQYFPANRAPQIPELNRRISREEYNKVLDFAHFLGLNNILQQEI</sequence>
<comment type="caution">
    <text evidence="1">The sequence shown here is derived from an EMBL/GenBank/DDBJ whole genome shotgun (WGS) entry which is preliminary data.</text>
</comment>
<name>A0A2M7E745_9BACT</name>
<gene>
    <name evidence="1" type="ORF">COS11_07055</name>
</gene>
<evidence type="ECO:0000313" key="1">
    <source>
        <dbReference type="EMBL" id="PIV63511.1"/>
    </source>
</evidence>
<dbReference type="AlphaFoldDB" id="A0A2M7E745"/>
<dbReference type="Proteomes" id="UP000228886">
    <property type="component" value="Unassembled WGS sequence"/>
</dbReference>
<reference evidence="2" key="1">
    <citation type="submission" date="2017-09" db="EMBL/GenBank/DDBJ databases">
        <title>Depth-based differentiation of microbial function through sediment-hosted aquifers and enrichment of novel symbionts in the deep terrestrial subsurface.</title>
        <authorList>
            <person name="Probst A.J."/>
            <person name="Ladd B."/>
            <person name="Jarett J.K."/>
            <person name="Geller-Mcgrath D.E."/>
            <person name="Sieber C.M.K."/>
            <person name="Emerson J.B."/>
            <person name="Anantharaman K."/>
            <person name="Thomas B.C."/>
            <person name="Malmstrom R."/>
            <person name="Stieglmeier M."/>
            <person name="Klingl A."/>
            <person name="Woyke T."/>
            <person name="Ryan C.M."/>
            <person name="Banfield J.F."/>
        </authorList>
    </citation>
    <scope>NUCLEOTIDE SEQUENCE [LARGE SCALE GENOMIC DNA]</scope>
</reference>
<dbReference type="PANTHER" id="PTHR43075:SF1">
    <property type="entry name" value="FORMATE LYASE ACTIVATING ENZYME, PUTATIVE (AFU_ORTHOLOGUE AFUA_2G15630)-RELATED"/>
    <property type="match status" value="1"/>
</dbReference>
<accession>A0A2M7E745</accession>
<protein>
    <recommendedName>
        <fullName evidence="3">Radical SAM protein</fullName>
    </recommendedName>
</protein>